<comment type="caution">
    <text evidence="1">The sequence shown here is derived from an EMBL/GenBank/DDBJ whole genome shotgun (WGS) entry which is preliminary data.</text>
</comment>
<evidence type="ECO:0000313" key="1">
    <source>
        <dbReference type="EMBL" id="MBE8727974.1"/>
    </source>
</evidence>
<sequence>MAIVFSKDIPTDKLLTAYNNHIVQFSSDSPIAPATAQIVGLGIDVLLYPHPNGTFYFNFQEYIAAEINTKNFSDDTAHNLDETNSDTFTYDVSDGFYLEGTVIIRINFVDTTSEAVSRDLKFYVGVDQITDYKKNQILFVPNQLAILSPVEDRSNNSCYLRYWSGYPFEFTFYNPNNPTSPFVLKNNSNGLDHQFLSKGKFNSLYVSDGRTDINIENFLPLVDGENNLQFFIGVINQNLNLTLYKEEARCGVYVKFLNKNGRFNYWLMDKRHFITRTAKYGSEIENDFYNLEDTSSPTLQTGKTGDETIRCAAERLSDRDRLIFEGIIDSPKIYLFTGERFSKANLNDWMEVRLKTSSFQVKEPKKKLYSYYVEFDLPTRYMQTL</sequence>
<keyword evidence="2" id="KW-1185">Reference proteome</keyword>
<evidence type="ECO:0000313" key="2">
    <source>
        <dbReference type="Proteomes" id="UP000640614"/>
    </source>
</evidence>
<reference evidence="1 2" key="1">
    <citation type="submission" date="2018-07" db="EMBL/GenBank/DDBJ databases">
        <title>Genome assembly of strain KB82.</title>
        <authorList>
            <person name="Kukolya J."/>
            <person name="Horvath B."/>
            <person name="Nagy I."/>
            <person name="Toth A."/>
        </authorList>
    </citation>
    <scope>NUCLEOTIDE SEQUENCE [LARGE SCALE GENOMIC DNA]</scope>
    <source>
        <strain evidence="1 2">Kb82</strain>
    </source>
</reference>
<gene>
    <name evidence="1" type="ORF">C4F50_23910</name>
</gene>
<dbReference type="Proteomes" id="UP000640614">
    <property type="component" value="Unassembled WGS sequence"/>
</dbReference>
<name>A0ABR9TT47_9FLAO</name>
<dbReference type="RefSeq" id="WP_194141094.1">
    <property type="nucleotide sequence ID" value="NZ_PRDM01000006.1"/>
</dbReference>
<protein>
    <recommendedName>
        <fullName evidence="3">Phage tail protein</fullName>
    </recommendedName>
</protein>
<accession>A0ABR9TT47</accession>
<organism evidence="1 2">
    <name type="scientific">Flavobacterium hungaricum</name>
    <dbReference type="NCBI Taxonomy" id="2082725"/>
    <lineage>
        <taxon>Bacteria</taxon>
        <taxon>Pseudomonadati</taxon>
        <taxon>Bacteroidota</taxon>
        <taxon>Flavobacteriia</taxon>
        <taxon>Flavobacteriales</taxon>
        <taxon>Flavobacteriaceae</taxon>
        <taxon>Flavobacterium</taxon>
    </lineage>
</organism>
<dbReference type="EMBL" id="PRDM01000006">
    <property type="protein sequence ID" value="MBE8727974.1"/>
    <property type="molecule type" value="Genomic_DNA"/>
</dbReference>
<evidence type="ECO:0008006" key="3">
    <source>
        <dbReference type="Google" id="ProtNLM"/>
    </source>
</evidence>
<proteinExistence type="predicted"/>